<dbReference type="GO" id="GO:0061640">
    <property type="term" value="P:cytoskeleton-dependent cytokinesis"/>
    <property type="evidence" value="ECO:0007669"/>
    <property type="project" value="InterPro"/>
</dbReference>
<proteinExistence type="predicted"/>
<evidence type="ECO:0000313" key="2">
    <source>
        <dbReference type="Proteomes" id="UP000054560"/>
    </source>
</evidence>
<dbReference type="AlphaFoldDB" id="A0A0L0G8Q2"/>
<dbReference type="Pfam" id="PF07426">
    <property type="entry name" value="Dynactin_p22"/>
    <property type="match status" value="1"/>
</dbReference>
<dbReference type="RefSeq" id="XP_014158505.1">
    <property type="nucleotide sequence ID" value="XM_014303030.1"/>
</dbReference>
<accession>A0A0L0G8Q2</accession>
<dbReference type="EMBL" id="KQ241752">
    <property type="protein sequence ID" value="KNC84603.1"/>
    <property type="molecule type" value="Genomic_DNA"/>
</dbReference>
<dbReference type="PANTHER" id="PTHR28360">
    <property type="entry name" value="DYNACTIN SUBUNIT 3"/>
    <property type="match status" value="1"/>
</dbReference>
<name>A0A0L0G8Q2_9EUKA</name>
<dbReference type="Proteomes" id="UP000054560">
    <property type="component" value="Unassembled WGS sequence"/>
</dbReference>
<sequence length="190" mass="21594">MAVETVKALDTNTEAILIRLVRMENAVYGSSNEGQHNTSVTETTDIKITELSRVLQKVDPKRDLQAITTFCQRIDRTIRSGEIVRDDAKLQIVLASIDDLHRRAALVTELQTSVRILDENSAAADAKTINRLHDLARAQPDCTSSVEQLSDRVEVVLREYNEMVNLLSEAFIRWDDIVREAEKKYMPRRS</sequence>
<evidence type="ECO:0000313" key="1">
    <source>
        <dbReference type="EMBL" id="KNC84603.1"/>
    </source>
</evidence>
<dbReference type="PANTHER" id="PTHR28360:SF1">
    <property type="entry name" value="DYNACTIN SUBUNIT 3"/>
    <property type="match status" value="1"/>
</dbReference>
<gene>
    <name evidence="1" type="ORF">SARC_03171</name>
</gene>
<dbReference type="GeneID" id="25903675"/>
<protein>
    <recommendedName>
        <fullName evidence="3">Dynactin subunit 3</fullName>
    </recommendedName>
</protein>
<organism evidence="1 2">
    <name type="scientific">Sphaeroforma arctica JP610</name>
    <dbReference type="NCBI Taxonomy" id="667725"/>
    <lineage>
        <taxon>Eukaryota</taxon>
        <taxon>Ichthyosporea</taxon>
        <taxon>Ichthyophonida</taxon>
        <taxon>Sphaeroforma</taxon>
    </lineage>
</organism>
<dbReference type="InterPro" id="IPR009991">
    <property type="entry name" value="DCTN3"/>
</dbReference>
<dbReference type="OrthoDB" id="16729at2759"/>
<reference evidence="1 2" key="1">
    <citation type="submission" date="2011-02" db="EMBL/GenBank/DDBJ databases">
        <title>The Genome Sequence of Sphaeroforma arctica JP610.</title>
        <authorList>
            <consortium name="The Broad Institute Genome Sequencing Platform"/>
            <person name="Russ C."/>
            <person name="Cuomo C."/>
            <person name="Young S.K."/>
            <person name="Zeng Q."/>
            <person name="Gargeya S."/>
            <person name="Alvarado L."/>
            <person name="Berlin A."/>
            <person name="Chapman S.B."/>
            <person name="Chen Z."/>
            <person name="Freedman E."/>
            <person name="Gellesch M."/>
            <person name="Goldberg J."/>
            <person name="Griggs A."/>
            <person name="Gujja S."/>
            <person name="Heilman E."/>
            <person name="Heiman D."/>
            <person name="Howarth C."/>
            <person name="Mehta T."/>
            <person name="Neiman D."/>
            <person name="Pearson M."/>
            <person name="Roberts A."/>
            <person name="Saif S."/>
            <person name="Shea T."/>
            <person name="Shenoy N."/>
            <person name="Sisk P."/>
            <person name="Stolte C."/>
            <person name="Sykes S."/>
            <person name="White J."/>
            <person name="Yandava C."/>
            <person name="Burger G."/>
            <person name="Gray M.W."/>
            <person name="Holland P.W.H."/>
            <person name="King N."/>
            <person name="Lang F.B.F."/>
            <person name="Roger A.J."/>
            <person name="Ruiz-Trillo I."/>
            <person name="Haas B."/>
            <person name="Nusbaum C."/>
            <person name="Birren B."/>
        </authorList>
    </citation>
    <scope>NUCLEOTIDE SEQUENCE [LARGE SCALE GENOMIC DNA]</scope>
    <source>
        <strain evidence="1 2">JP610</strain>
    </source>
</reference>
<evidence type="ECO:0008006" key="3">
    <source>
        <dbReference type="Google" id="ProtNLM"/>
    </source>
</evidence>
<dbReference type="GO" id="GO:0005869">
    <property type="term" value="C:dynactin complex"/>
    <property type="evidence" value="ECO:0007669"/>
    <property type="project" value="InterPro"/>
</dbReference>
<keyword evidence="2" id="KW-1185">Reference proteome</keyword>